<sequence length="283" mass="32066">MASIKQHDSCSEKKSTVKFPIITHRIQNLSLEKTTRNPRGSKSTVRPSGISAQKAPRSSMKNITSGLDESSRANSLCLKSKQRHTNNFSALGEYEKDSNNESQLKNLKTIKKIPFEFSNNVSEGSPDWFKIPISPISGDISDNSEITILSKLNGWIYVSGKSKNRKNRYGKFSPFDKNEFNVHNVSNLAPDWMHRVQCATPTNKNIKITPPVSNIKEHHRNTIFENTSPTMEIFNISEIKEPIISESGKKEIPIVYRPKIFYEWKEPSGRNNEKVVTGKIGQM</sequence>
<protein>
    <submittedName>
        <fullName evidence="2">Uncharacterized protein</fullName>
    </submittedName>
</protein>
<evidence type="ECO:0000256" key="1">
    <source>
        <dbReference type="SAM" id="MobiDB-lite"/>
    </source>
</evidence>
<organism evidence="2 3">
    <name type="scientific">Stentor coeruleus</name>
    <dbReference type="NCBI Taxonomy" id="5963"/>
    <lineage>
        <taxon>Eukaryota</taxon>
        <taxon>Sar</taxon>
        <taxon>Alveolata</taxon>
        <taxon>Ciliophora</taxon>
        <taxon>Postciliodesmatophora</taxon>
        <taxon>Heterotrichea</taxon>
        <taxon>Heterotrichida</taxon>
        <taxon>Stentoridae</taxon>
        <taxon>Stentor</taxon>
    </lineage>
</organism>
<accession>A0A1R2CS04</accession>
<proteinExistence type="predicted"/>
<dbReference type="EMBL" id="MPUH01000075">
    <property type="protein sequence ID" value="OMJ91765.1"/>
    <property type="molecule type" value="Genomic_DNA"/>
</dbReference>
<name>A0A1R2CS04_9CILI</name>
<comment type="caution">
    <text evidence="2">The sequence shown here is derived from an EMBL/GenBank/DDBJ whole genome shotgun (WGS) entry which is preliminary data.</text>
</comment>
<dbReference type="AlphaFoldDB" id="A0A1R2CS04"/>
<reference evidence="2 3" key="1">
    <citation type="submission" date="2016-11" db="EMBL/GenBank/DDBJ databases">
        <title>The macronuclear genome of Stentor coeruleus: a giant cell with tiny introns.</title>
        <authorList>
            <person name="Slabodnick M."/>
            <person name="Ruby J.G."/>
            <person name="Reiff S.B."/>
            <person name="Swart E.C."/>
            <person name="Gosai S."/>
            <person name="Prabakaran S."/>
            <person name="Witkowska E."/>
            <person name="Larue G.E."/>
            <person name="Fisher S."/>
            <person name="Freeman R.M."/>
            <person name="Gunawardena J."/>
            <person name="Chu W."/>
            <person name="Stover N.A."/>
            <person name="Gregory B.D."/>
            <person name="Nowacki M."/>
            <person name="Derisi J."/>
            <person name="Roy S.W."/>
            <person name="Marshall W.F."/>
            <person name="Sood P."/>
        </authorList>
    </citation>
    <scope>NUCLEOTIDE SEQUENCE [LARGE SCALE GENOMIC DNA]</scope>
    <source>
        <strain evidence="2">WM001</strain>
    </source>
</reference>
<gene>
    <name evidence="2" type="ORF">SteCoe_5668</name>
</gene>
<keyword evidence="3" id="KW-1185">Reference proteome</keyword>
<feature type="region of interest" description="Disordered" evidence="1">
    <location>
        <begin position="29"/>
        <end position="67"/>
    </location>
</feature>
<evidence type="ECO:0000313" key="3">
    <source>
        <dbReference type="Proteomes" id="UP000187209"/>
    </source>
</evidence>
<evidence type="ECO:0000313" key="2">
    <source>
        <dbReference type="EMBL" id="OMJ91765.1"/>
    </source>
</evidence>
<feature type="compositionally biased region" description="Polar residues" evidence="1">
    <location>
        <begin position="29"/>
        <end position="46"/>
    </location>
</feature>
<dbReference type="Proteomes" id="UP000187209">
    <property type="component" value="Unassembled WGS sequence"/>
</dbReference>